<accession>A0A0F9NTN4</accession>
<proteinExistence type="predicted"/>
<name>A0A0F9NTN4_9ZZZZ</name>
<reference evidence="1" key="1">
    <citation type="journal article" date="2015" name="Nature">
        <title>Complex archaea that bridge the gap between prokaryotes and eukaryotes.</title>
        <authorList>
            <person name="Spang A."/>
            <person name="Saw J.H."/>
            <person name="Jorgensen S.L."/>
            <person name="Zaremba-Niedzwiedzka K."/>
            <person name="Martijn J."/>
            <person name="Lind A.E."/>
            <person name="van Eijk R."/>
            <person name="Schleper C."/>
            <person name="Guy L."/>
            <person name="Ettema T.J."/>
        </authorList>
    </citation>
    <scope>NUCLEOTIDE SEQUENCE</scope>
</reference>
<dbReference type="AlphaFoldDB" id="A0A0F9NTN4"/>
<evidence type="ECO:0000313" key="1">
    <source>
        <dbReference type="EMBL" id="KKN15422.1"/>
    </source>
</evidence>
<sequence length="72" mass="8108">MNAGLEEAKNAKLKRIEHPTATGIRKSRKDDLVSLVRELRMKNEELRALAAEPLDEIYEGLPLPIKKKLGIS</sequence>
<protein>
    <submittedName>
        <fullName evidence="1">Uncharacterized protein</fullName>
    </submittedName>
</protein>
<comment type="caution">
    <text evidence="1">The sequence shown here is derived from an EMBL/GenBank/DDBJ whole genome shotgun (WGS) entry which is preliminary data.</text>
</comment>
<organism evidence="1">
    <name type="scientific">marine sediment metagenome</name>
    <dbReference type="NCBI Taxonomy" id="412755"/>
    <lineage>
        <taxon>unclassified sequences</taxon>
        <taxon>metagenomes</taxon>
        <taxon>ecological metagenomes</taxon>
    </lineage>
</organism>
<dbReference type="EMBL" id="LAZR01003714">
    <property type="protein sequence ID" value="KKN15422.1"/>
    <property type="molecule type" value="Genomic_DNA"/>
</dbReference>
<gene>
    <name evidence="1" type="ORF">LCGC14_0986190</name>
</gene>